<sequence length="531" mass="59021">MAGVGFLARKMELLHHPNLSHSLTAFLSMSELKRTHAHIITSGLFSDPFTFARLLAAAAIAPSGDLRYAKLLFDSVAHPNLFMYNTMIRAFSQSTEPNDSVHYYLRMLRSRISPDRLTFPFLIKSCAALGLADLGRGVHCYVMKLGLDSDVFIVNNAITMYSGCGDMNSAHQLFDDNSSIADVVSWTALITGYSNCGELDRARWFFDRMPSRNLISWNAMIAGYARSGRANESWHLFNQMPERNVESWSSMISGLAQSGLCKDALAVFDEMVQREVTPNEPTLVSVVSACAQLRDLEHGQWVHDYVKQHEVELSVILGTALVDMYGKCGSIGEAFQVFKKMPAKNVYSWNSMITGLAMNGYGRQALTLLWKMKLMGIEPNAITFIGLLNACSHSGLVDEGQRFFDMMTRVYGIRPLQEHYGCVVDLLGRAGLLKEALDFVDRMPVEPHPGLWGALAGACRIHGDVELGEEVGKRLIELEPHHGGRYVLLANIYAAAKRWNDMAMVRKLLKERRAIKVPGNSIVEALSAASM</sequence>
<dbReference type="Pfam" id="PF13041">
    <property type="entry name" value="PPR_2"/>
    <property type="match status" value="2"/>
</dbReference>
<evidence type="ECO:0000256" key="2">
    <source>
        <dbReference type="ARBA" id="ARBA00061659"/>
    </source>
</evidence>
<dbReference type="OrthoDB" id="330671at2759"/>
<dbReference type="Pfam" id="PF01535">
    <property type="entry name" value="PPR"/>
    <property type="match status" value="2"/>
</dbReference>
<dbReference type="AlphaFoldDB" id="A0A8N4ENG7"/>
<dbReference type="GO" id="GO:0048731">
    <property type="term" value="P:system development"/>
    <property type="evidence" value="ECO:0007669"/>
    <property type="project" value="UniProtKB-ARBA"/>
</dbReference>
<dbReference type="Gene3D" id="1.25.40.10">
    <property type="entry name" value="Tetratricopeptide repeat domain"/>
    <property type="match status" value="5"/>
</dbReference>
<comment type="similarity">
    <text evidence="2">Belongs to the PPR family. PCMP-E subfamily.</text>
</comment>
<dbReference type="Pfam" id="PF20431">
    <property type="entry name" value="E_motif"/>
    <property type="match status" value="1"/>
</dbReference>
<keyword evidence="4" id="KW-1185">Reference proteome</keyword>
<evidence type="ECO:0000313" key="5">
    <source>
        <dbReference type="RefSeq" id="XP_029116072.1"/>
    </source>
</evidence>
<protein>
    <submittedName>
        <fullName evidence="5">Pentatricopeptide repeat-containing protein At5g66520-like</fullName>
    </submittedName>
</protein>
<dbReference type="Pfam" id="PF13812">
    <property type="entry name" value="PPR_3"/>
    <property type="match status" value="1"/>
</dbReference>
<keyword evidence="1" id="KW-0677">Repeat</keyword>
<dbReference type="InterPro" id="IPR046960">
    <property type="entry name" value="PPR_At4g14850-like_plant"/>
</dbReference>
<dbReference type="FunFam" id="1.25.40.10:FF:000470">
    <property type="entry name" value="Pentatricopeptide repeat-containing protein At5g66520"/>
    <property type="match status" value="1"/>
</dbReference>
<dbReference type="PANTHER" id="PTHR47926">
    <property type="entry name" value="PENTATRICOPEPTIDE REPEAT-CONTAINING PROTEIN"/>
    <property type="match status" value="1"/>
</dbReference>
<dbReference type="GO" id="GO:0003723">
    <property type="term" value="F:RNA binding"/>
    <property type="evidence" value="ECO:0007669"/>
    <property type="project" value="InterPro"/>
</dbReference>
<dbReference type="KEGG" id="egu:105059213"/>
<gene>
    <name evidence="5" type="primary">LOC105059213</name>
</gene>
<evidence type="ECO:0000256" key="3">
    <source>
        <dbReference type="PROSITE-ProRule" id="PRU00708"/>
    </source>
</evidence>
<feature type="repeat" description="PPR" evidence="3">
    <location>
        <begin position="182"/>
        <end position="212"/>
    </location>
</feature>
<name>A0A8N4ENG7_ELAGV</name>
<feature type="repeat" description="PPR" evidence="3">
    <location>
        <begin position="345"/>
        <end position="379"/>
    </location>
</feature>
<dbReference type="SUPFAM" id="SSF48452">
    <property type="entry name" value="TPR-like"/>
    <property type="match status" value="1"/>
</dbReference>
<dbReference type="PANTHER" id="PTHR47926:SF463">
    <property type="entry name" value="PENTATRICOPEPTIDE REPEAT-CONTAINING PROTEIN"/>
    <property type="match status" value="1"/>
</dbReference>
<dbReference type="NCBIfam" id="TIGR00756">
    <property type="entry name" value="PPR"/>
    <property type="match status" value="5"/>
</dbReference>
<dbReference type="FunFam" id="1.25.40.10:FF:000334">
    <property type="entry name" value="Pentatricopeptide repeat-containing protein"/>
    <property type="match status" value="1"/>
</dbReference>
<dbReference type="InterPro" id="IPR002885">
    <property type="entry name" value="PPR_rpt"/>
</dbReference>
<dbReference type="GO" id="GO:0009451">
    <property type="term" value="P:RNA modification"/>
    <property type="evidence" value="ECO:0007669"/>
    <property type="project" value="InterPro"/>
</dbReference>
<organism evidence="4 5">
    <name type="scientific">Elaeis guineensis var. tenera</name>
    <name type="common">Oil palm</name>
    <dbReference type="NCBI Taxonomy" id="51953"/>
    <lineage>
        <taxon>Eukaryota</taxon>
        <taxon>Viridiplantae</taxon>
        <taxon>Streptophyta</taxon>
        <taxon>Embryophyta</taxon>
        <taxon>Tracheophyta</taxon>
        <taxon>Spermatophyta</taxon>
        <taxon>Magnoliopsida</taxon>
        <taxon>Liliopsida</taxon>
        <taxon>Arecaceae</taxon>
        <taxon>Arecoideae</taxon>
        <taxon>Cocoseae</taxon>
        <taxon>Elaeidinae</taxon>
        <taxon>Elaeis</taxon>
    </lineage>
</organism>
<accession>A0A8N4ENG7</accession>
<reference evidence="5" key="1">
    <citation type="submission" date="2025-08" db="UniProtKB">
        <authorList>
            <consortium name="RefSeq"/>
        </authorList>
    </citation>
    <scope>IDENTIFICATION</scope>
</reference>
<evidence type="ECO:0000313" key="4">
    <source>
        <dbReference type="Proteomes" id="UP000504607"/>
    </source>
</evidence>
<dbReference type="InterPro" id="IPR011990">
    <property type="entry name" value="TPR-like_helical_dom_sf"/>
</dbReference>
<proteinExistence type="inferred from homology"/>
<dbReference type="RefSeq" id="XP_029116072.1">
    <property type="nucleotide sequence ID" value="XM_029260239.1"/>
</dbReference>
<feature type="repeat" description="PPR" evidence="3">
    <location>
        <begin position="213"/>
        <end position="247"/>
    </location>
</feature>
<dbReference type="PROSITE" id="PS51375">
    <property type="entry name" value="PPR"/>
    <property type="match status" value="5"/>
</dbReference>
<feature type="repeat" description="PPR" evidence="3">
    <location>
        <begin position="248"/>
        <end position="278"/>
    </location>
</feature>
<feature type="repeat" description="PPR" evidence="3">
    <location>
        <begin position="80"/>
        <end position="114"/>
    </location>
</feature>
<evidence type="ECO:0000256" key="1">
    <source>
        <dbReference type="ARBA" id="ARBA00022737"/>
    </source>
</evidence>
<dbReference type="FunFam" id="1.25.40.10:FF:000125">
    <property type="entry name" value="Pentatricopeptide repeat-containing protein"/>
    <property type="match status" value="1"/>
</dbReference>
<dbReference type="Proteomes" id="UP000504607">
    <property type="component" value="Chromosome 16"/>
</dbReference>
<dbReference type="InterPro" id="IPR046848">
    <property type="entry name" value="E_motif"/>
</dbReference>